<feature type="transmembrane region" description="Helical" evidence="9">
    <location>
        <begin position="101"/>
        <end position="120"/>
    </location>
</feature>
<dbReference type="InterPro" id="IPR004796">
    <property type="entry name" value="PTS_IIC_cello"/>
</dbReference>
<evidence type="ECO:0000259" key="10">
    <source>
        <dbReference type="PROSITE" id="PS51105"/>
    </source>
</evidence>
<feature type="transmembrane region" description="Helical" evidence="9">
    <location>
        <begin position="385"/>
        <end position="405"/>
    </location>
</feature>
<keyword evidence="2 8" id="KW-0813">Transport</keyword>
<protein>
    <recommendedName>
        <fullName evidence="8">Permease IIC component</fullName>
    </recommendedName>
</protein>
<dbReference type="PIRSF" id="PIRSF006351">
    <property type="entry name" value="PTS_EIIC-Cellobiose"/>
    <property type="match status" value="1"/>
</dbReference>
<dbReference type="PANTHER" id="PTHR33989">
    <property type="match status" value="1"/>
</dbReference>
<keyword evidence="12" id="KW-1185">Reference proteome</keyword>
<evidence type="ECO:0000256" key="7">
    <source>
        <dbReference type="ARBA" id="ARBA00023136"/>
    </source>
</evidence>
<dbReference type="RefSeq" id="WP_331244564.1">
    <property type="nucleotide sequence ID" value="NZ_JAQSGJ010000072.1"/>
</dbReference>
<evidence type="ECO:0000256" key="2">
    <source>
        <dbReference type="ARBA" id="ARBA00022448"/>
    </source>
</evidence>
<evidence type="ECO:0000256" key="8">
    <source>
        <dbReference type="PIRNR" id="PIRNR006351"/>
    </source>
</evidence>
<evidence type="ECO:0000256" key="4">
    <source>
        <dbReference type="ARBA" id="ARBA00022597"/>
    </source>
</evidence>
<feature type="transmembrane region" description="Helical" evidence="9">
    <location>
        <begin position="337"/>
        <end position="362"/>
    </location>
</feature>
<keyword evidence="4 8" id="KW-0762">Sugar transport</keyword>
<feature type="transmembrane region" description="Helical" evidence="9">
    <location>
        <begin position="140"/>
        <end position="157"/>
    </location>
</feature>
<evidence type="ECO:0000256" key="9">
    <source>
        <dbReference type="SAM" id="Phobius"/>
    </source>
</evidence>
<feature type="transmembrane region" description="Helical" evidence="9">
    <location>
        <begin position="209"/>
        <end position="231"/>
    </location>
</feature>
<comment type="function">
    <text evidence="8">The phosphoenolpyruvate-dependent sugar phosphotransferase system (PTS), a major carbohydrate active -transport system, catalyzes the phosphorylation of incoming sugar substrates concomitant with their translocation across the cell membrane.</text>
</comment>
<keyword evidence="6 9" id="KW-1133">Transmembrane helix</keyword>
<sequence length="426" mass="46246">MTNSGSTLGTKFQVIMGKFSTNQFLSAIANGMIRILPITMVGSLCAILANLGFPGYKEFVERIGVSDVLTLGVTMTTNLISVYVLVALAYELAKNLNESSISAIVISVMSFFILTPLNSFKVAKNTVSALDISYLGSKGMFVAMVVALFTTWLYSFLTKKHITITLPASVPPSVANSFSALIPAIIIGGLDLVIAGIMRATSFGNVHDLVYTLLQTPLQHIGGSIWALLFLMFFSEVLWFFGIHGSLATSAILYTLYQPLELENLAAFAHGQALPNIITMTFVNTLKGPRHFALALLLLLICHSQHMKAVGKVAIVPSFFGISEPMKFGIPMVLNPVLFVPMALAPVISIGLAYITTILGWIPRVNGVTFPWNIPFLSGLVVGDWRTGVLQLVQVAVVMVLYYPFIRILDRESLTEEAQFAKEAAV</sequence>
<name>A0ABU7T3E6_9LACO</name>
<evidence type="ECO:0000256" key="6">
    <source>
        <dbReference type="ARBA" id="ARBA00022989"/>
    </source>
</evidence>
<feature type="transmembrane region" description="Helical" evidence="9">
    <location>
        <begin position="68"/>
        <end position="89"/>
    </location>
</feature>
<dbReference type="Pfam" id="PF02378">
    <property type="entry name" value="PTS_EIIC"/>
    <property type="match status" value="1"/>
</dbReference>
<evidence type="ECO:0000313" key="11">
    <source>
        <dbReference type="EMBL" id="MEE6717124.1"/>
    </source>
</evidence>
<comment type="subcellular location">
    <subcellularLocation>
        <location evidence="1">Cell membrane</location>
        <topology evidence="1">Multi-pass membrane protein</topology>
    </subcellularLocation>
</comment>
<comment type="caution">
    <text evidence="11">The sequence shown here is derived from an EMBL/GenBank/DDBJ whole genome shotgun (WGS) entry which is preliminary data.</text>
</comment>
<feature type="transmembrane region" description="Helical" evidence="9">
    <location>
        <begin position="177"/>
        <end position="197"/>
    </location>
</feature>
<gene>
    <name evidence="11" type="ORF">PS435_14880</name>
</gene>
<dbReference type="InterPro" id="IPR004501">
    <property type="entry name" value="PTS_EIIC_3"/>
</dbReference>
<dbReference type="Proteomes" id="UP001330016">
    <property type="component" value="Unassembled WGS sequence"/>
</dbReference>
<evidence type="ECO:0000256" key="1">
    <source>
        <dbReference type="ARBA" id="ARBA00004651"/>
    </source>
</evidence>
<organism evidence="11 12">
    <name type="scientific">Schleiferilactobacillus harbinensis</name>
    <dbReference type="NCBI Taxonomy" id="304207"/>
    <lineage>
        <taxon>Bacteria</taxon>
        <taxon>Bacillati</taxon>
        <taxon>Bacillota</taxon>
        <taxon>Bacilli</taxon>
        <taxon>Lactobacillales</taxon>
        <taxon>Lactobacillaceae</taxon>
        <taxon>Schleiferilactobacillus</taxon>
    </lineage>
</organism>
<dbReference type="PROSITE" id="PS51105">
    <property type="entry name" value="PTS_EIIC_TYPE_3"/>
    <property type="match status" value="1"/>
</dbReference>
<evidence type="ECO:0000256" key="5">
    <source>
        <dbReference type="ARBA" id="ARBA00022692"/>
    </source>
</evidence>
<keyword evidence="5 9" id="KW-0812">Transmembrane</keyword>
<accession>A0ABU7T3E6</accession>
<feature type="domain" description="PTS EIIC type-3" evidence="10">
    <location>
        <begin position="8"/>
        <end position="405"/>
    </location>
</feature>
<proteinExistence type="predicted"/>
<reference evidence="11 12" key="1">
    <citation type="submission" date="2023-02" db="EMBL/GenBank/DDBJ databases">
        <title>The predominant lactic acid bacteria and yeasts involved in the spontaneous fermentation of millet during the production of the traditional porridge Hausa koko in Ghana.</title>
        <authorList>
            <person name="Atter A."/>
            <person name="Diaz M."/>
        </authorList>
    </citation>
    <scope>NUCLEOTIDE SEQUENCE [LARGE SCALE GENOMIC DNA]</scope>
    <source>
        <strain evidence="11 12">FI11640</strain>
    </source>
</reference>
<keyword evidence="7 8" id="KW-0472">Membrane</keyword>
<dbReference type="InterPro" id="IPR051088">
    <property type="entry name" value="PTS_Sugar-EIIC/EIIB"/>
</dbReference>
<feature type="transmembrane region" description="Helical" evidence="9">
    <location>
        <begin position="35"/>
        <end position="56"/>
    </location>
</feature>
<dbReference type="NCBIfam" id="TIGR00410">
    <property type="entry name" value="lacE"/>
    <property type="match status" value="1"/>
</dbReference>
<dbReference type="EMBL" id="JAQSGK010000072">
    <property type="protein sequence ID" value="MEE6717124.1"/>
    <property type="molecule type" value="Genomic_DNA"/>
</dbReference>
<dbReference type="PANTHER" id="PTHR33989:SF4">
    <property type="entry name" value="PTS SYSTEM N,N'-DIACETYLCHITOBIOSE-SPECIFIC EIIC COMPONENT"/>
    <property type="match status" value="1"/>
</dbReference>
<keyword evidence="3 8" id="KW-1003">Cell membrane</keyword>
<evidence type="ECO:0000256" key="3">
    <source>
        <dbReference type="ARBA" id="ARBA00022475"/>
    </source>
</evidence>
<evidence type="ECO:0000313" key="12">
    <source>
        <dbReference type="Proteomes" id="UP001330016"/>
    </source>
</evidence>
<dbReference type="InterPro" id="IPR003352">
    <property type="entry name" value="PTS_EIIC"/>
</dbReference>